<dbReference type="AlphaFoldDB" id="A0A0L9ULZ6"/>
<accession>A0A0L9ULZ6</accession>
<dbReference type="Proteomes" id="UP000053144">
    <property type="component" value="Chromosome 5"/>
</dbReference>
<feature type="compositionally biased region" description="Polar residues" evidence="1">
    <location>
        <begin position="100"/>
        <end position="119"/>
    </location>
</feature>
<evidence type="ECO:0000256" key="1">
    <source>
        <dbReference type="SAM" id="MobiDB-lite"/>
    </source>
</evidence>
<dbReference type="Gramene" id="KOM43925">
    <property type="protein sequence ID" value="KOM43925"/>
    <property type="gene ID" value="LR48_Vigan05g153000"/>
</dbReference>
<feature type="region of interest" description="Disordered" evidence="1">
    <location>
        <begin position="1"/>
        <end position="36"/>
    </location>
</feature>
<proteinExistence type="predicted"/>
<feature type="compositionally biased region" description="Polar residues" evidence="1">
    <location>
        <begin position="16"/>
        <end position="36"/>
    </location>
</feature>
<gene>
    <name evidence="2" type="ORF">LR48_Vigan05g153000</name>
</gene>
<dbReference type="InterPro" id="IPR022251">
    <property type="entry name" value="DUF3774_wound-induced"/>
</dbReference>
<feature type="region of interest" description="Disordered" evidence="1">
    <location>
        <begin position="96"/>
        <end position="119"/>
    </location>
</feature>
<organism evidence="2 3">
    <name type="scientific">Phaseolus angularis</name>
    <name type="common">Azuki bean</name>
    <name type="synonym">Vigna angularis</name>
    <dbReference type="NCBI Taxonomy" id="3914"/>
    <lineage>
        <taxon>Eukaryota</taxon>
        <taxon>Viridiplantae</taxon>
        <taxon>Streptophyta</taxon>
        <taxon>Embryophyta</taxon>
        <taxon>Tracheophyta</taxon>
        <taxon>Spermatophyta</taxon>
        <taxon>Magnoliopsida</taxon>
        <taxon>eudicotyledons</taxon>
        <taxon>Gunneridae</taxon>
        <taxon>Pentapetalae</taxon>
        <taxon>rosids</taxon>
        <taxon>fabids</taxon>
        <taxon>Fabales</taxon>
        <taxon>Fabaceae</taxon>
        <taxon>Papilionoideae</taxon>
        <taxon>50 kb inversion clade</taxon>
        <taxon>NPAAA clade</taxon>
        <taxon>indigoferoid/millettioid clade</taxon>
        <taxon>Phaseoleae</taxon>
        <taxon>Vigna</taxon>
    </lineage>
</organism>
<sequence>MLEHVWGGVCQGQSGGRSATRSVTQSGGRSGVQDRTVSGVNTKNQMVKCVSVQDRTVKCVGVRPRGDKRPSGASTSASAEIFWCVVPSMEEEIEHRTPTKDNLVTSHKGASSTIPAPSNSQNHLAVNHGFQNVLHHQAAKNSNADAAHRFKKAEESLRTVMYLSCWGPN</sequence>
<name>A0A0L9ULZ6_PHAAN</name>
<reference evidence="3" key="1">
    <citation type="journal article" date="2015" name="Proc. Natl. Acad. Sci. U.S.A.">
        <title>Genome sequencing of adzuki bean (Vigna angularis) provides insight into high starch and low fat accumulation and domestication.</title>
        <authorList>
            <person name="Yang K."/>
            <person name="Tian Z."/>
            <person name="Chen C."/>
            <person name="Luo L."/>
            <person name="Zhao B."/>
            <person name="Wang Z."/>
            <person name="Yu L."/>
            <person name="Li Y."/>
            <person name="Sun Y."/>
            <person name="Li W."/>
            <person name="Chen Y."/>
            <person name="Li Y."/>
            <person name="Zhang Y."/>
            <person name="Ai D."/>
            <person name="Zhao J."/>
            <person name="Shang C."/>
            <person name="Ma Y."/>
            <person name="Wu B."/>
            <person name="Wang M."/>
            <person name="Gao L."/>
            <person name="Sun D."/>
            <person name="Zhang P."/>
            <person name="Guo F."/>
            <person name="Wang W."/>
            <person name="Li Y."/>
            <person name="Wang J."/>
            <person name="Varshney R.K."/>
            <person name="Wang J."/>
            <person name="Ling H.Q."/>
            <person name="Wan P."/>
        </authorList>
    </citation>
    <scope>NUCLEOTIDE SEQUENCE</scope>
    <source>
        <strain evidence="3">cv. Jingnong 6</strain>
    </source>
</reference>
<evidence type="ECO:0000313" key="3">
    <source>
        <dbReference type="Proteomes" id="UP000053144"/>
    </source>
</evidence>
<evidence type="ECO:0000313" key="2">
    <source>
        <dbReference type="EMBL" id="KOM43925.1"/>
    </source>
</evidence>
<dbReference type="EMBL" id="CM003375">
    <property type="protein sequence ID" value="KOM43925.1"/>
    <property type="molecule type" value="Genomic_DNA"/>
</dbReference>
<dbReference type="Pfam" id="PF12609">
    <property type="entry name" value="DUF3774"/>
    <property type="match status" value="1"/>
</dbReference>
<protein>
    <submittedName>
        <fullName evidence="2">Uncharacterized protein</fullName>
    </submittedName>
</protein>